<dbReference type="GO" id="GO:0019200">
    <property type="term" value="F:carbohydrate kinase activity"/>
    <property type="evidence" value="ECO:0007669"/>
    <property type="project" value="InterPro"/>
</dbReference>
<evidence type="ECO:0000256" key="6">
    <source>
        <dbReference type="ARBA" id="ARBA00022989"/>
    </source>
</evidence>
<sequence>MDIKSDVRVLDLLALGTVKNVYLAKWKEHTVVLSNLTDARLQPDFQHNLHMHQLLGHADYTVQYMGSCENTLVAEYFKLGSAAGLQTLLNTKLLGYNTLFRRFSLCLSYVTILEYLHSHNRVMCDSNTLLKTLSQYLVHPDLTLRVNDLDALPYATHNEMAACGSPPLLGDLLAPEQHGNMPNESLCSTACDIWKIPDVCLWFLGRTREAESFKFHLFSVHRQCKLHQPDQRPSAAEVLRNYDRIWQEWARGL</sequence>
<keyword evidence="5" id="KW-0067">ATP-binding</keyword>
<dbReference type="GO" id="GO:0006493">
    <property type="term" value="P:protein O-linked glycosylation"/>
    <property type="evidence" value="ECO:0007669"/>
    <property type="project" value="InterPro"/>
</dbReference>
<dbReference type="PANTHER" id="PTHR22618">
    <property type="entry name" value="PROTEIN O-MANNOSE KINASE"/>
    <property type="match status" value="1"/>
</dbReference>
<dbReference type="GO" id="GO:0005524">
    <property type="term" value="F:ATP binding"/>
    <property type="evidence" value="ECO:0007669"/>
    <property type="project" value="UniProtKB-KW"/>
</dbReference>
<gene>
    <name evidence="9" type="ORF">V5799_022090</name>
</gene>
<evidence type="ECO:0000256" key="3">
    <source>
        <dbReference type="ARBA" id="ARBA00022741"/>
    </source>
</evidence>
<evidence type="ECO:0008006" key="11">
    <source>
        <dbReference type="Google" id="ProtNLM"/>
    </source>
</evidence>
<protein>
    <recommendedName>
        <fullName evidence="11">Protein kinase domain-containing protein</fullName>
    </recommendedName>
</protein>
<organism evidence="9 10">
    <name type="scientific">Amblyomma americanum</name>
    <name type="common">Lone star tick</name>
    <dbReference type="NCBI Taxonomy" id="6943"/>
    <lineage>
        <taxon>Eukaryota</taxon>
        <taxon>Metazoa</taxon>
        <taxon>Ecdysozoa</taxon>
        <taxon>Arthropoda</taxon>
        <taxon>Chelicerata</taxon>
        <taxon>Arachnida</taxon>
        <taxon>Acari</taxon>
        <taxon>Parasitiformes</taxon>
        <taxon>Ixodida</taxon>
        <taxon>Ixodoidea</taxon>
        <taxon>Ixodidae</taxon>
        <taxon>Amblyomminae</taxon>
        <taxon>Amblyomma</taxon>
    </lineage>
</organism>
<dbReference type="InterPro" id="IPR039318">
    <property type="entry name" value="POMK"/>
</dbReference>
<evidence type="ECO:0000256" key="7">
    <source>
        <dbReference type="ARBA" id="ARBA00023136"/>
    </source>
</evidence>
<evidence type="ECO:0000256" key="8">
    <source>
        <dbReference type="ARBA" id="ARBA00037847"/>
    </source>
</evidence>
<keyword evidence="7" id="KW-0472">Membrane</keyword>
<dbReference type="GO" id="GO:0005789">
    <property type="term" value="C:endoplasmic reticulum membrane"/>
    <property type="evidence" value="ECO:0007669"/>
    <property type="project" value="TreeGrafter"/>
</dbReference>
<dbReference type="PANTHER" id="PTHR22618:SF2">
    <property type="entry name" value="PROTEIN O-MANNOSE KINASE"/>
    <property type="match status" value="1"/>
</dbReference>
<dbReference type="GO" id="GO:0016773">
    <property type="term" value="F:phosphotransferase activity, alcohol group as acceptor"/>
    <property type="evidence" value="ECO:0007669"/>
    <property type="project" value="TreeGrafter"/>
</dbReference>
<comment type="caution">
    <text evidence="9">The sequence shown here is derived from an EMBL/GenBank/DDBJ whole genome shotgun (WGS) entry which is preliminary data.</text>
</comment>
<evidence type="ECO:0000256" key="4">
    <source>
        <dbReference type="ARBA" id="ARBA00022777"/>
    </source>
</evidence>
<keyword evidence="4" id="KW-0418">Kinase</keyword>
<evidence type="ECO:0000256" key="1">
    <source>
        <dbReference type="ARBA" id="ARBA00022679"/>
    </source>
</evidence>
<keyword evidence="10" id="KW-1185">Reference proteome</keyword>
<evidence type="ECO:0000256" key="5">
    <source>
        <dbReference type="ARBA" id="ARBA00022840"/>
    </source>
</evidence>
<keyword evidence="1" id="KW-0808">Transferase</keyword>
<proteinExistence type="predicted"/>
<evidence type="ECO:0000313" key="9">
    <source>
        <dbReference type="EMBL" id="KAK8788135.1"/>
    </source>
</evidence>
<dbReference type="Gene3D" id="1.10.510.10">
    <property type="entry name" value="Transferase(Phosphotransferase) domain 1"/>
    <property type="match status" value="1"/>
</dbReference>
<keyword evidence="3" id="KW-0547">Nucleotide-binding</keyword>
<dbReference type="EMBL" id="JARKHS020001122">
    <property type="protein sequence ID" value="KAK8788135.1"/>
    <property type="molecule type" value="Genomic_DNA"/>
</dbReference>
<keyword evidence="2" id="KW-0812">Transmembrane</keyword>
<reference evidence="9 10" key="1">
    <citation type="journal article" date="2023" name="Arcadia Sci">
        <title>De novo assembly of a long-read Amblyomma americanum tick genome.</title>
        <authorList>
            <person name="Chou S."/>
            <person name="Poskanzer K.E."/>
            <person name="Rollins M."/>
            <person name="Thuy-Boun P.S."/>
        </authorList>
    </citation>
    <scope>NUCLEOTIDE SEQUENCE [LARGE SCALE GENOMIC DNA]</scope>
    <source>
        <strain evidence="9">F_SG_1</strain>
        <tissue evidence="9">Salivary glands</tissue>
    </source>
</reference>
<dbReference type="AlphaFoldDB" id="A0AAQ4FN39"/>
<evidence type="ECO:0000313" key="10">
    <source>
        <dbReference type="Proteomes" id="UP001321473"/>
    </source>
</evidence>
<name>A0AAQ4FN39_AMBAM</name>
<dbReference type="InterPro" id="IPR011009">
    <property type="entry name" value="Kinase-like_dom_sf"/>
</dbReference>
<comment type="subcellular location">
    <subcellularLocation>
        <location evidence="8">Endomembrane system</location>
        <topology evidence="8">Single-pass membrane protein</topology>
    </subcellularLocation>
</comment>
<dbReference type="Proteomes" id="UP001321473">
    <property type="component" value="Unassembled WGS sequence"/>
</dbReference>
<dbReference type="SUPFAM" id="SSF56112">
    <property type="entry name" value="Protein kinase-like (PK-like)"/>
    <property type="match status" value="1"/>
</dbReference>
<evidence type="ECO:0000256" key="2">
    <source>
        <dbReference type="ARBA" id="ARBA00022692"/>
    </source>
</evidence>
<keyword evidence="6" id="KW-1133">Transmembrane helix</keyword>
<accession>A0AAQ4FN39</accession>